<dbReference type="CDD" id="cd00761">
    <property type="entry name" value="Glyco_tranf_GTA_type"/>
    <property type="match status" value="1"/>
</dbReference>
<evidence type="ECO:0000313" key="4">
    <source>
        <dbReference type="EMBL" id="PWT29260.1"/>
    </source>
</evidence>
<evidence type="ECO:0000313" key="5">
    <source>
        <dbReference type="Proteomes" id="UP000245488"/>
    </source>
</evidence>
<feature type="domain" description="Glycosyltransferase 2-like" evidence="3">
    <location>
        <begin position="24"/>
        <end position="184"/>
    </location>
</feature>
<dbReference type="Gene3D" id="3.40.50.720">
    <property type="entry name" value="NAD(P)-binding Rossmann-like Domain"/>
    <property type="match status" value="1"/>
</dbReference>
<evidence type="ECO:0000256" key="2">
    <source>
        <dbReference type="ARBA" id="ARBA00022679"/>
    </source>
</evidence>
<dbReference type="InterPro" id="IPR001173">
    <property type="entry name" value="Glyco_trans_2-like"/>
</dbReference>
<dbReference type="SUPFAM" id="SSF53448">
    <property type="entry name" value="Nucleotide-diphospho-sugar transferases"/>
    <property type="match status" value="1"/>
</dbReference>
<proteinExistence type="predicted"/>
<comment type="caution">
    <text evidence="4">The sequence shown here is derived from an EMBL/GenBank/DDBJ whole genome shotgun (WGS) entry which is preliminary data.</text>
</comment>
<dbReference type="RefSeq" id="WP_110074197.1">
    <property type="nucleotide sequence ID" value="NZ_CM009896.1"/>
</dbReference>
<reference evidence="4 5" key="1">
    <citation type="submission" date="2017-09" db="EMBL/GenBank/DDBJ databases">
        <title>High-quality draft genome sequence of Butyrivibrio fibrisolvens INBov1, isolated from cow rumen.</title>
        <authorList>
            <person name="Rodriguez Hernaez J."/>
            <person name="Rivarola M."/>
            <person name="Paniego N."/>
            <person name="Cravero S."/>
            <person name="Ceron Cucchi M."/>
            <person name="Martinez M.C."/>
        </authorList>
    </citation>
    <scope>NUCLEOTIDE SEQUENCE [LARGE SCALE GENOMIC DNA]</scope>
    <source>
        <strain evidence="4 5">INBov1</strain>
    </source>
</reference>
<sequence>MGIVDKSRYDQSMNTSIDGIKMVSIVMPVYNAAEFINDSIDDVLNQTFTDFELICVNDGSTDDTASILEEKAEIDNRIIVIHQANKGGGAARNAGMGHACGKYITFWDADDRFEPDLLELSVEELESNNHDMVVYDGDAFDYYSGEHKDAPWLIKNKNYMSGTCPFICFNTTVWNKIFNREFIEKKGFRFSEGKAAYSTSFSALAMMYASGIGVVNKVLYHYRTNNPNSNVVNEDKDPTAIVTALSEVRNRLVKDGMLATKAGDFQVLCEDVLIQRLRLLRTYAGFAELYNRLHISGIDELGLLDRDGTDKENALNPFTDIRELTLDQYLFAKISSLRKSGIINTENYILPAISDDVRQIVLYGAGNVGKDYFVQIIKQSTKKLVGWVDRNYANYGYPIQSPENLCDMEFDAVIIGVLEEKVAMAIKADVMKKGVSETKVIWAKPVSV</sequence>
<dbReference type="GO" id="GO:0016757">
    <property type="term" value="F:glycosyltransferase activity"/>
    <property type="evidence" value="ECO:0007669"/>
    <property type="project" value="UniProtKB-KW"/>
</dbReference>
<dbReference type="PANTHER" id="PTHR22916:SF51">
    <property type="entry name" value="GLYCOSYLTRANSFERASE EPSH-RELATED"/>
    <property type="match status" value="1"/>
</dbReference>
<organism evidence="4 5">
    <name type="scientific">Butyrivibrio fibrisolvens</name>
    <dbReference type="NCBI Taxonomy" id="831"/>
    <lineage>
        <taxon>Bacteria</taxon>
        <taxon>Bacillati</taxon>
        <taxon>Bacillota</taxon>
        <taxon>Clostridia</taxon>
        <taxon>Lachnospirales</taxon>
        <taxon>Lachnospiraceae</taxon>
        <taxon>Butyrivibrio</taxon>
    </lineage>
</organism>
<dbReference type="Pfam" id="PF00535">
    <property type="entry name" value="Glycos_transf_2"/>
    <property type="match status" value="1"/>
</dbReference>
<evidence type="ECO:0000256" key="1">
    <source>
        <dbReference type="ARBA" id="ARBA00022676"/>
    </source>
</evidence>
<keyword evidence="5" id="KW-1185">Reference proteome</keyword>
<keyword evidence="2" id="KW-0808">Transferase</keyword>
<protein>
    <recommendedName>
        <fullName evidence="3">Glycosyltransferase 2-like domain-containing protein</fullName>
    </recommendedName>
</protein>
<name>A0A317G8X5_BUTFI</name>
<dbReference type="PANTHER" id="PTHR22916">
    <property type="entry name" value="GLYCOSYLTRANSFERASE"/>
    <property type="match status" value="1"/>
</dbReference>
<keyword evidence="1" id="KW-0328">Glycosyltransferase</keyword>
<accession>A0A317G8X5</accession>
<evidence type="ECO:0000259" key="3">
    <source>
        <dbReference type="Pfam" id="PF00535"/>
    </source>
</evidence>
<dbReference type="InterPro" id="IPR029044">
    <property type="entry name" value="Nucleotide-diphossugar_trans"/>
</dbReference>
<dbReference type="EMBL" id="NXNG01000001">
    <property type="protein sequence ID" value="PWT29260.1"/>
    <property type="molecule type" value="Genomic_DNA"/>
</dbReference>
<dbReference type="Proteomes" id="UP000245488">
    <property type="component" value="Chromosome"/>
</dbReference>
<dbReference type="Gene3D" id="3.90.550.10">
    <property type="entry name" value="Spore Coat Polysaccharide Biosynthesis Protein SpsA, Chain A"/>
    <property type="match status" value="1"/>
</dbReference>
<gene>
    <name evidence="4" type="ORF">CPT75_20230</name>
</gene>
<dbReference type="AlphaFoldDB" id="A0A317G8X5"/>